<keyword evidence="2" id="KW-1185">Reference proteome</keyword>
<protein>
    <submittedName>
        <fullName evidence="1">Uncharacterized protein</fullName>
    </submittedName>
</protein>
<reference evidence="1 2" key="1">
    <citation type="submission" date="2019-05" db="EMBL/GenBank/DDBJ databases">
        <title>Another draft genome of Portunus trituberculatus and its Hox gene families provides insights of decapod evolution.</title>
        <authorList>
            <person name="Jeong J.-H."/>
            <person name="Song I."/>
            <person name="Kim S."/>
            <person name="Choi T."/>
            <person name="Kim D."/>
            <person name="Ryu S."/>
            <person name="Kim W."/>
        </authorList>
    </citation>
    <scope>NUCLEOTIDE SEQUENCE [LARGE SCALE GENOMIC DNA]</scope>
    <source>
        <tissue evidence="1">Muscle</tissue>
    </source>
</reference>
<sequence length="85" mass="9207">MRGRLPVKHMSIGIKVPLACMMSEGVCCLWEVDEAGRHLRGINAPIRGPLTRRHARASPSGAASCVLRVHINVSVTCVTKDEACE</sequence>
<dbReference type="Proteomes" id="UP000324222">
    <property type="component" value="Unassembled WGS sequence"/>
</dbReference>
<gene>
    <name evidence="1" type="ORF">E2C01_064586</name>
</gene>
<comment type="caution">
    <text evidence="1">The sequence shown here is derived from an EMBL/GenBank/DDBJ whole genome shotgun (WGS) entry which is preliminary data.</text>
</comment>
<evidence type="ECO:0000313" key="1">
    <source>
        <dbReference type="EMBL" id="MPC70342.1"/>
    </source>
</evidence>
<name>A0A5B7HGI9_PORTR</name>
<dbReference type="AlphaFoldDB" id="A0A5B7HGI9"/>
<accession>A0A5B7HGI9</accession>
<proteinExistence type="predicted"/>
<dbReference type="EMBL" id="VSRR010030967">
    <property type="protein sequence ID" value="MPC70342.1"/>
    <property type="molecule type" value="Genomic_DNA"/>
</dbReference>
<evidence type="ECO:0000313" key="2">
    <source>
        <dbReference type="Proteomes" id="UP000324222"/>
    </source>
</evidence>
<organism evidence="1 2">
    <name type="scientific">Portunus trituberculatus</name>
    <name type="common">Swimming crab</name>
    <name type="synonym">Neptunus trituberculatus</name>
    <dbReference type="NCBI Taxonomy" id="210409"/>
    <lineage>
        <taxon>Eukaryota</taxon>
        <taxon>Metazoa</taxon>
        <taxon>Ecdysozoa</taxon>
        <taxon>Arthropoda</taxon>
        <taxon>Crustacea</taxon>
        <taxon>Multicrustacea</taxon>
        <taxon>Malacostraca</taxon>
        <taxon>Eumalacostraca</taxon>
        <taxon>Eucarida</taxon>
        <taxon>Decapoda</taxon>
        <taxon>Pleocyemata</taxon>
        <taxon>Brachyura</taxon>
        <taxon>Eubrachyura</taxon>
        <taxon>Portunoidea</taxon>
        <taxon>Portunidae</taxon>
        <taxon>Portuninae</taxon>
        <taxon>Portunus</taxon>
    </lineage>
</organism>